<organism evidence="1 2">
    <name type="scientific">Neisseria arctica</name>
    <dbReference type="NCBI Taxonomy" id="1470200"/>
    <lineage>
        <taxon>Bacteria</taxon>
        <taxon>Pseudomonadati</taxon>
        <taxon>Pseudomonadota</taxon>
        <taxon>Betaproteobacteria</taxon>
        <taxon>Neisseriales</taxon>
        <taxon>Neisseriaceae</taxon>
        <taxon>Neisseria</taxon>
    </lineage>
</organism>
<dbReference type="AlphaFoldDB" id="A0A0J0YNX5"/>
<accession>A0A0J0YNX5</accession>
<reference evidence="1 2" key="1">
    <citation type="submission" date="2014-11" db="EMBL/GenBank/DDBJ databases">
        <title>Genome of a novel goose pathogen.</title>
        <authorList>
            <person name="Hansen C.M."/>
            <person name="Hueffer K."/>
            <person name="Choi S.C."/>
        </authorList>
    </citation>
    <scope>NUCLEOTIDE SEQUENCE [LARGE SCALE GENOMIC DNA]</scope>
    <source>
        <strain evidence="1 2">KH1503</strain>
    </source>
</reference>
<dbReference type="Proteomes" id="UP000036027">
    <property type="component" value="Unassembled WGS sequence"/>
</dbReference>
<dbReference type="RefSeq" id="WP_047762054.1">
    <property type="nucleotide sequence ID" value="NZ_JTDO01000198.1"/>
</dbReference>
<gene>
    <name evidence="1" type="ORF">PL75_11410</name>
</gene>
<dbReference type="EMBL" id="JTDO01000198">
    <property type="protein sequence ID" value="KLT71855.1"/>
    <property type="molecule type" value="Genomic_DNA"/>
</dbReference>
<evidence type="ECO:0000313" key="1">
    <source>
        <dbReference type="EMBL" id="KLT71855.1"/>
    </source>
</evidence>
<proteinExistence type="predicted"/>
<feature type="non-terminal residue" evidence="1">
    <location>
        <position position="67"/>
    </location>
</feature>
<sequence length="67" mass="7140">MDSGWADDSCPQFNARLPDAKLIEMGYSSGFATAVNAELNASESGFALILNTDIEFKTDVPALLVEA</sequence>
<evidence type="ECO:0008006" key="3">
    <source>
        <dbReference type="Google" id="ProtNLM"/>
    </source>
</evidence>
<evidence type="ECO:0000313" key="2">
    <source>
        <dbReference type="Proteomes" id="UP000036027"/>
    </source>
</evidence>
<name>A0A0J0YNX5_9NEIS</name>
<keyword evidence="2" id="KW-1185">Reference proteome</keyword>
<comment type="caution">
    <text evidence="1">The sequence shown here is derived from an EMBL/GenBank/DDBJ whole genome shotgun (WGS) entry which is preliminary data.</text>
</comment>
<protein>
    <recommendedName>
        <fullName evidence="3">Glycosyltransferase 2-like domain-containing protein</fullName>
    </recommendedName>
</protein>